<keyword evidence="2" id="KW-0812">Transmembrane</keyword>
<dbReference type="RefSeq" id="XP_011077833.1">
    <property type="nucleotide sequence ID" value="XM_011079531.2"/>
</dbReference>
<dbReference type="KEGG" id="sind:105161733"/>
<evidence type="ECO:0000256" key="2">
    <source>
        <dbReference type="SAM" id="Phobius"/>
    </source>
</evidence>
<reference evidence="4" key="1">
    <citation type="submission" date="2024-10" db="UniProtKB">
        <authorList>
            <consortium name="RefSeq"/>
        </authorList>
    </citation>
    <scope>NUCLEOTIDE SEQUENCE [LARGE SCALE GENOMIC DNA]</scope>
    <source>
        <strain evidence="4">cv. Zhongzhi No. 13</strain>
    </source>
</reference>
<dbReference type="InParanoid" id="A0A6I9T4B8"/>
<dbReference type="Proteomes" id="UP000504604">
    <property type="component" value="Linkage group LG1"/>
</dbReference>
<organism evidence="4 5">
    <name type="scientific">Sesamum indicum</name>
    <name type="common">Oriental sesame</name>
    <name type="synonym">Sesamum orientale</name>
    <dbReference type="NCBI Taxonomy" id="4182"/>
    <lineage>
        <taxon>Eukaryota</taxon>
        <taxon>Viridiplantae</taxon>
        <taxon>Streptophyta</taxon>
        <taxon>Embryophyta</taxon>
        <taxon>Tracheophyta</taxon>
        <taxon>Spermatophyta</taxon>
        <taxon>Magnoliopsida</taxon>
        <taxon>eudicotyledons</taxon>
        <taxon>Gunneridae</taxon>
        <taxon>Pentapetalae</taxon>
        <taxon>asterids</taxon>
        <taxon>lamiids</taxon>
        <taxon>Lamiales</taxon>
        <taxon>Pedaliaceae</taxon>
        <taxon>Sesamum</taxon>
    </lineage>
</organism>
<evidence type="ECO:0000259" key="3">
    <source>
        <dbReference type="Pfam" id="PF26581"/>
    </source>
</evidence>
<dbReference type="FunCoup" id="A0A6I9T4B8">
    <property type="interactions" value="379"/>
</dbReference>
<evidence type="ECO:0000313" key="5">
    <source>
        <dbReference type="RefSeq" id="XP_011077833.1"/>
    </source>
</evidence>
<name>A0A6I9T4B8_SESIN</name>
<evidence type="ECO:0000256" key="1">
    <source>
        <dbReference type="SAM" id="Coils"/>
    </source>
</evidence>
<keyword evidence="4" id="KW-1185">Reference proteome</keyword>
<feature type="coiled-coil region" evidence="1">
    <location>
        <begin position="558"/>
        <end position="585"/>
    </location>
</feature>
<dbReference type="PANTHER" id="PTHR35705:SF2">
    <property type="entry name" value="WPP DOMAIN-INTERACTING TAIL-ANCHORED PROTEIN 2"/>
    <property type="match status" value="1"/>
</dbReference>
<protein>
    <submittedName>
        <fullName evidence="5">WPP domain-interacting tail-anchored protein 2 isoform X1</fullName>
    </submittedName>
</protein>
<dbReference type="OrthoDB" id="1936068at2759"/>
<dbReference type="InterPro" id="IPR039976">
    <property type="entry name" value="WIT1/WIT2"/>
</dbReference>
<feature type="transmembrane region" description="Helical" evidence="2">
    <location>
        <begin position="675"/>
        <end position="694"/>
    </location>
</feature>
<reference evidence="5" key="2">
    <citation type="submission" date="2025-08" db="UniProtKB">
        <authorList>
            <consortium name="RefSeq"/>
        </authorList>
    </citation>
    <scope>IDENTIFICATION</scope>
</reference>
<keyword evidence="1" id="KW-0175">Coiled coil</keyword>
<proteinExistence type="predicted"/>
<dbReference type="GeneID" id="105161733"/>
<feature type="coiled-coil region" evidence="1">
    <location>
        <begin position="222"/>
        <end position="249"/>
    </location>
</feature>
<dbReference type="InterPro" id="IPR058610">
    <property type="entry name" value="WIT1_2_N"/>
</dbReference>
<gene>
    <name evidence="5" type="primary">LOC105161733</name>
</gene>
<evidence type="ECO:0000313" key="4">
    <source>
        <dbReference type="Proteomes" id="UP000504604"/>
    </source>
</evidence>
<feature type="domain" description="WIT1/2 N-terminal helical bundle" evidence="3">
    <location>
        <begin position="44"/>
        <end position="181"/>
    </location>
</feature>
<feature type="coiled-coil region" evidence="1">
    <location>
        <begin position="320"/>
        <end position="392"/>
    </location>
</feature>
<dbReference type="SUPFAM" id="SSF57997">
    <property type="entry name" value="Tropomyosin"/>
    <property type="match status" value="1"/>
</dbReference>
<dbReference type="PANTHER" id="PTHR35705">
    <property type="entry name" value="WPP DOMAIN-INTERACTING TAIL-ANCHORED PROTEIN 1"/>
    <property type="match status" value="1"/>
</dbReference>
<keyword evidence="2" id="KW-1133">Transmembrane helix</keyword>
<keyword evidence="2" id="KW-0472">Membrane</keyword>
<accession>A0A6I9T4B8</accession>
<feature type="coiled-coil region" evidence="1">
    <location>
        <begin position="470"/>
        <end position="525"/>
    </location>
</feature>
<dbReference type="Pfam" id="PF26581">
    <property type="entry name" value="WIT1_2_N"/>
    <property type="match status" value="1"/>
</dbReference>
<dbReference type="AlphaFoldDB" id="A0A6I9T4B8"/>
<sequence length="706" mass="80394">MQIENIRMVSDDAAVFVSDIADLDKQKFVHEGFPYNIEDGEELQNALRVSSEVDMTLAYLTEKLANLEHLLLLVLAGENDTEAIDFENNNVSAEFYEKAFTLDLLFAILNFELRELDGLVVDLQDLIVDTLTKISSCENSAELFTGLARKMHDSEDLLKRPQERLLEMKIQLAKLQMSSFFFKQNEYKHDLDMGVEGELHLATSEWEPGVLTSEKRRVLRMLELSLARELELENKLMELKQNEEDLKLKIQLIDRVAVCMEEAAEVAWGRFLEADNEAEVLMGISKEMLGKLQVVNSDVSSSDKREEEYKSKLQYCIHELNEKEALIEKLNSSIVQLVADNAEVTGLRERVQMLEQRLSRTELELIEASVACETSEQQLRVMEGEIESLREKPYAAESRAGSADEKVTQLTDSNLELTEELEFLRGSNDSNTKKVSLLEKQLRELDIQLQHSRASSEASQEQQNMLYSAIWDMETLIDELRQKVAKAENKTESAEERCVILSETNSELNKELDFLRSRMEFMEISLDQVTLEKRSSAKDISIRTGLIMDMVMQLAVERERIQKQLTYLTKENKLLREKLQKEQNNTSLILQDNRSHDDKELLPSALDSVDRESAKTSALKVTEVSSESVQVQKSAVDALSNENQTVFSSSASHSRNLVLKLEAESSVETGKSRRMYLLMATLILLLSILAAHLFPKRLAVFKPAGS</sequence>